<evidence type="ECO:0000313" key="9">
    <source>
        <dbReference type="EMBL" id="PIT93184.1"/>
    </source>
</evidence>
<feature type="compositionally biased region" description="Acidic residues" evidence="8">
    <location>
        <begin position="180"/>
        <end position="191"/>
    </location>
</feature>
<keyword evidence="5" id="KW-0687">Ribonucleoprotein</keyword>
<organism evidence="9 10">
    <name type="scientific">Candidatus Harrisonbacteria bacterium CG10_big_fil_rev_8_21_14_0_10_38_8</name>
    <dbReference type="NCBI Taxonomy" id="1974582"/>
    <lineage>
        <taxon>Bacteria</taxon>
        <taxon>Candidatus Harrisoniibacteriota</taxon>
    </lineage>
</organism>
<name>A0A2M6WKA2_9BACT</name>
<evidence type="ECO:0000256" key="3">
    <source>
        <dbReference type="ARBA" id="ARBA00022884"/>
    </source>
</evidence>
<dbReference type="PANTHER" id="PTHR11229:SF16">
    <property type="entry name" value="LARGE RIBOSOMAL SUBUNIT PROTEIN UL3C"/>
    <property type="match status" value="1"/>
</dbReference>
<dbReference type="PANTHER" id="PTHR11229">
    <property type="entry name" value="50S RIBOSOMAL PROTEIN L3"/>
    <property type="match status" value="1"/>
</dbReference>
<evidence type="ECO:0000256" key="8">
    <source>
        <dbReference type="SAM" id="MobiDB-lite"/>
    </source>
</evidence>
<dbReference type="AlphaFoldDB" id="A0A2M6WKA2"/>
<protein>
    <recommendedName>
        <fullName evidence="6">Large ribosomal subunit protein uL3</fullName>
    </recommendedName>
    <alternativeName>
        <fullName evidence="7">50S ribosomal protein L3</fullName>
    </alternativeName>
</protein>
<evidence type="ECO:0000256" key="4">
    <source>
        <dbReference type="ARBA" id="ARBA00022980"/>
    </source>
</evidence>
<dbReference type="Pfam" id="PF00297">
    <property type="entry name" value="Ribosomal_L3"/>
    <property type="match status" value="1"/>
</dbReference>
<dbReference type="InterPro" id="IPR000597">
    <property type="entry name" value="Ribosomal_uL3"/>
</dbReference>
<proteinExistence type="inferred from homology"/>
<dbReference type="EMBL" id="PFAY01000010">
    <property type="protein sequence ID" value="PIT93184.1"/>
    <property type="molecule type" value="Genomic_DNA"/>
</dbReference>
<keyword evidence="4 9" id="KW-0689">Ribosomal protein</keyword>
<evidence type="ECO:0000256" key="2">
    <source>
        <dbReference type="ARBA" id="ARBA00022730"/>
    </source>
</evidence>
<evidence type="ECO:0000256" key="7">
    <source>
        <dbReference type="ARBA" id="ARBA00035457"/>
    </source>
</evidence>
<comment type="similarity">
    <text evidence="1">Belongs to the universal ribosomal protein uL3 family.</text>
</comment>
<keyword evidence="2" id="KW-0699">rRNA-binding</keyword>
<comment type="caution">
    <text evidence="9">The sequence shown here is derived from an EMBL/GenBank/DDBJ whole genome shotgun (WGS) entry which is preliminary data.</text>
</comment>
<keyword evidence="3" id="KW-0694">RNA-binding</keyword>
<dbReference type="GO" id="GO:1990904">
    <property type="term" value="C:ribonucleoprotein complex"/>
    <property type="evidence" value="ECO:0007669"/>
    <property type="project" value="UniProtKB-KW"/>
</dbReference>
<dbReference type="Proteomes" id="UP000229112">
    <property type="component" value="Unassembled WGS sequence"/>
</dbReference>
<reference evidence="10" key="1">
    <citation type="submission" date="2017-09" db="EMBL/GenBank/DDBJ databases">
        <title>Depth-based differentiation of microbial function through sediment-hosted aquifers and enrichment of novel symbionts in the deep terrestrial subsurface.</title>
        <authorList>
            <person name="Probst A.J."/>
            <person name="Ladd B."/>
            <person name="Jarett J.K."/>
            <person name="Geller-Mcgrath D.E."/>
            <person name="Sieber C.M.K."/>
            <person name="Emerson J.B."/>
            <person name="Anantharaman K."/>
            <person name="Thomas B.C."/>
            <person name="Malmstrom R."/>
            <person name="Stieglmeier M."/>
            <person name="Klingl A."/>
            <person name="Woyke T."/>
            <person name="Ryan C.M."/>
            <person name="Banfield J.F."/>
        </authorList>
    </citation>
    <scope>NUCLEOTIDE SEQUENCE [LARGE SCALE GENOMIC DNA]</scope>
</reference>
<dbReference type="GO" id="GO:0019843">
    <property type="term" value="F:rRNA binding"/>
    <property type="evidence" value="ECO:0007669"/>
    <property type="project" value="UniProtKB-KW"/>
</dbReference>
<dbReference type="SUPFAM" id="SSF50447">
    <property type="entry name" value="Translation proteins"/>
    <property type="match status" value="1"/>
</dbReference>
<feature type="region of interest" description="Disordered" evidence="8">
    <location>
        <begin position="65"/>
        <end position="85"/>
    </location>
</feature>
<sequence length="201" mass="21597">MTKLIGKKQKMTHLFKQGRAYGVTPVQVVTKVDLSNMKEGDLLTVSGTSKGKGFAGVVKRWNFKGGPKTHGQKHSHRAPGSIGATAPQRVIPGVKMGGRLGGERHTYKNLEVIAIDLENMTLMINGAVPGKTGSMVELVVDAELPVTEETLAEEVVEAPVAEETVAEEAEAVEVPVTEEVVTEETPAEEVVTEVKEEVKEE</sequence>
<dbReference type="GO" id="GO:0003735">
    <property type="term" value="F:structural constituent of ribosome"/>
    <property type="evidence" value="ECO:0007669"/>
    <property type="project" value="InterPro"/>
</dbReference>
<dbReference type="Gene3D" id="2.40.30.10">
    <property type="entry name" value="Translation factors"/>
    <property type="match status" value="1"/>
</dbReference>
<dbReference type="InterPro" id="IPR009000">
    <property type="entry name" value="Transl_B-barrel_sf"/>
</dbReference>
<dbReference type="GO" id="GO:0006412">
    <property type="term" value="P:translation"/>
    <property type="evidence" value="ECO:0007669"/>
    <property type="project" value="InterPro"/>
</dbReference>
<evidence type="ECO:0000256" key="5">
    <source>
        <dbReference type="ARBA" id="ARBA00023274"/>
    </source>
</evidence>
<evidence type="ECO:0000313" key="10">
    <source>
        <dbReference type="Proteomes" id="UP000229112"/>
    </source>
</evidence>
<gene>
    <name evidence="9" type="primary">rplC</name>
    <name evidence="9" type="ORF">COU06_01375</name>
</gene>
<dbReference type="InterPro" id="IPR019927">
    <property type="entry name" value="Ribosomal_uL3_bac/org-type"/>
</dbReference>
<evidence type="ECO:0000256" key="6">
    <source>
        <dbReference type="ARBA" id="ARBA00035243"/>
    </source>
</evidence>
<evidence type="ECO:0000256" key="1">
    <source>
        <dbReference type="ARBA" id="ARBA00006540"/>
    </source>
</evidence>
<feature type="compositionally biased region" description="Basic and acidic residues" evidence="8">
    <location>
        <begin position="192"/>
        <end position="201"/>
    </location>
</feature>
<accession>A0A2M6WKA2</accession>
<dbReference type="FunFam" id="2.40.30.10:FF:000004">
    <property type="entry name" value="50S ribosomal protein L3"/>
    <property type="match status" value="1"/>
</dbReference>
<dbReference type="GO" id="GO:0005840">
    <property type="term" value="C:ribosome"/>
    <property type="evidence" value="ECO:0007669"/>
    <property type="project" value="UniProtKB-KW"/>
</dbReference>
<feature type="region of interest" description="Disordered" evidence="8">
    <location>
        <begin position="164"/>
        <end position="201"/>
    </location>
</feature>